<sequence>VGEFSISRERIERYLALTAEALEKVEIPTVAGSDARAQAEDMLGMARAYHSDAQHFLAAGRGDDAFAAVNYAHGWLDAGVRLGLLDGKGDWKLFTQD</sequence>
<dbReference type="InterPro" id="IPR023140">
    <property type="entry name" value="DUF357"/>
</dbReference>
<feature type="non-terminal residue" evidence="2">
    <location>
        <position position="1"/>
    </location>
</feature>
<dbReference type="SUPFAM" id="SSF158372">
    <property type="entry name" value="AF1782-like"/>
    <property type="match status" value="1"/>
</dbReference>
<dbReference type="EMBL" id="UINC01017664">
    <property type="protein sequence ID" value="SVA73507.1"/>
    <property type="molecule type" value="Genomic_DNA"/>
</dbReference>
<organism evidence="2">
    <name type="scientific">marine metagenome</name>
    <dbReference type="NCBI Taxonomy" id="408172"/>
    <lineage>
        <taxon>unclassified sequences</taxon>
        <taxon>metagenomes</taxon>
        <taxon>ecological metagenomes</taxon>
    </lineage>
</organism>
<evidence type="ECO:0000313" key="2">
    <source>
        <dbReference type="EMBL" id="SVA73507.1"/>
    </source>
</evidence>
<reference evidence="2" key="1">
    <citation type="submission" date="2018-05" db="EMBL/GenBank/DDBJ databases">
        <authorList>
            <person name="Lanie J.A."/>
            <person name="Ng W.-L."/>
            <person name="Kazmierczak K.M."/>
            <person name="Andrzejewski T.M."/>
            <person name="Davidsen T.M."/>
            <person name="Wayne K.J."/>
            <person name="Tettelin H."/>
            <person name="Glass J.I."/>
            <person name="Rusch D."/>
            <person name="Podicherti R."/>
            <person name="Tsui H.-C.T."/>
            <person name="Winkler M.E."/>
        </authorList>
    </citation>
    <scope>NUCLEOTIDE SEQUENCE</scope>
</reference>
<protein>
    <recommendedName>
        <fullName evidence="1">DUF357 domain-containing protein</fullName>
    </recommendedName>
</protein>
<dbReference type="Pfam" id="PF04010">
    <property type="entry name" value="DUF357"/>
    <property type="match status" value="1"/>
</dbReference>
<feature type="domain" description="DUF357" evidence="1">
    <location>
        <begin position="13"/>
        <end position="85"/>
    </location>
</feature>
<name>A0A381YAQ4_9ZZZZ</name>
<gene>
    <name evidence="2" type="ORF">METZ01_LOCUS126361</name>
</gene>
<dbReference type="AlphaFoldDB" id="A0A381YAQ4"/>
<evidence type="ECO:0000259" key="1">
    <source>
        <dbReference type="Pfam" id="PF04010"/>
    </source>
</evidence>
<proteinExistence type="predicted"/>
<dbReference type="Gene3D" id="1.20.1270.90">
    <property type="entry name" value="AF1782-like"/>
    <property type="match status" value="1"/>
</dbReference>
<dbReference type="InterPro" id="IPR036809">
    <property type="entry name" value="AF1782-like_sf"/>
</dbReference>
<accession>A0A381YAQ4</accession>